<evidence type="ECO:0000256" key="1">
    <source>
        <dbReference type="SAM" id="SignalP"/>
    </source>
</evidence>
<accession>A0AAW3GJS9</accession>
<sequence length="218" mass="23767">MIKNLKKRISVLVLAVSVMSASLISPVYASNNYSSEKMQEQEYTISEIGDNTVVVNSKDGVECLTVKEDDNTRKVTIYNNTTGEEEYLILNKKDGSIYSSITNKTVSSDEQAPIITPRSVTSYSTVYVSWAEFKNTIGTTATVGSIVGLILAKIPGAQVAGGIIGTISTIVGGGTLLIPNDSGHGLKFKIKKVKYYRNRLGRRLVWKISKSIVSVSRY</sequence>
<keyword evidence="1" id="KW-0732">Signal</keyword>
<feature type="chain" id="PRO_5043688603" evidence="1">
    <location>
        <begin position="30"/>
        <end position="218"/>
    </location>
</feature>
<evidence type="ECO:0000313" key="3">
    <source>
        <dbReference type="Proteomes" id="UP000032278"/>
    </source>
</evidence>
<feature type="signal peptide" evidence="1">
    <location>
        <begin position="1"/>
        <end position="29"/>
    </location>
</feature>
<dbReference type="EMBL" id="JAUE01000091">
    <property type="protein sequence ID" value="KIS15239.1"/>
    <property type="molecule type" value="Genomic_DNA"/>
</dbReference>
<evidence type="ECO:0000313" key="2">
    <source>
        <dbReference type="EMBL" id="KIS15239.1"/>
    </source>
</evidence>
<proteinExistence type="predicted"/>
<dbReference type="RefSeq" id="WP_043037485.1">
    <property type="nucleotide sequence ID" value="NZ_JAUE01000091.1"/>
</dbReference>
<gene>
    <name evidence="2" type="ORF">AT55_02023</name>
</gene>
<protein>
    <submittedName>
        <fullName evidence="2">Uncharacterized protein</fullName>
    </submittedName>
</protein>
<dbReference type="Proteomes" id="UP000032278">
    <property type="component" value="Unassembled WGS sequence"/>
</dbReference>
<dbReference type="AlphaFoldDB" id="A0AAW3GJS9"/>
<organism evidence="2 3">
    <name type="scientific">Streptococcus equi subsp. zooepidemicus Sz4is</name>
    <dbReference type="NCBI Taxonomy" id="1381082"/>
    <lineage>
        <taxon>Bacteria</taxon>
        <taxon>Bacillati</taxon>
        <taxon>Bacillota</taxon>
        <taxon>Bacilli</taxon>
        <taxon>Lactobacillales</taxon>
        <taxon>Streptococcaceae</taxon>
        <taxon>Streptococcus</taxon>
    </lineage>
</organism>
<comment type="caution">
    <text evidence="2">The sequence shown here is derived from an EMBL/GenBank/DDBJ whole genome shotgun (WGS) entry which is preliminary data.</text>
</comment>
<name>A0AAW3GJS9_STRSZ</name>
<reference evidence="2 3" key="1">
    <citation type="submission" date="2013-11" db="EMBL/GenBank/DDBJ databases">
        <authorList>
            <person name="da Piedade I."/>
            <person name="Tang M.H.E."/>
            <person name="Bojesen A.M."/>
        </authorList>
    </citation>
    <scope>NUCLEOTIDE SEQUENCE [LARGE SCALE GENOMIC DNA]</scope>
    <source>
        <strain evidence="2 3">Sz4is</strain>
    </source>
</reference>